<dbReference type="Gene3D" id="3.40.50.410">
    <property type="entry name" value="von Willebrand factor, type A domain"/>
    <property type="match status" value="1"/>
</dbReference>
<name>W0RKK5_9BACT</name>
<sequence length="301" mass="32700">MDTARADLVDPAALAALGGLEIVARWVVDGFITGLHRSPRRGFSVEFAEHRPYQPGDDLRYLDWRIAARADRWVVKQFEEETNLRATVVLDVSRSMAWSGAPGGPVPRLTKLAYAERLVAALTLLLLRQRDAVGLIRFDDRVRSVVAPRARHGQWRRLLGTLAEEGAGTESKAGDALASAARLVRRAGMVILVSDLLVDTGEVETAIRGLRGAGHDVNVLHVIDPAERDLSLGAGEAVFVDPESGAAVPAVVADVREAYRATVDTAIADWRSLFARYGARYATVMTDAPFGVPLRYAFSAH</sequence>
<dbReference type="AlphaFoldDB" id="W0RKK5"/>
<evidence type="ECO:0000313" key="2">
    <source>
        <dbReference type="EMBL" id="AHG91286.1"/>
    </source>
</evidence>
<dbReference type="Pfam" id="PF01882">
    <property type="entry name" value="DUF58"/>
    <property type="match status" value="1"/>
</dbReference>
<reference evidence="2 3" key="1">
    <citation type="journal article" date="2014" name="Genome Announc.">
        <title>Genome Sequence and Methylome of Soil Bacterium Gemmatirosa kalamazoonensis KBS708T, a Member of the Rarely Cultivated Gemmatimonadetes Phylum.</title>
        <authorList>
            <person name="Debruyn J.M."/>
            <person name="Radosevich M."/>
            <person name="Wommack K.E."/>
            <person name="Polson S.W."/>
            <person name="Hauser L.J."/>
            <person name="Fawaz M.N."/>
            <person name="Korlach J."/>
            <person name="Tsai Y.C."/>
        </authorList>
    </citation>
    <scope>NUCLEOTIDE SEQUENCE [LARGE SCALE GENOMIC DNA]</scope>
    <source>
        <strain evidence="2 3">KBS708</strain>
    </source>
</reference>
<dbReference type="OrthoDB" id="9780819at2"/>
<organism evidence="2 3">
    <name type="scientific">Gemmatirosa kalamazoonensis</name>
    <dbReference type="NCBI Taxonomy" id="861299"/>
    <lineage>
        <taxon>Bacteria</taxon>
        <taxon>Pseudomonadati</taxon>
        <taxon>Gemmatimonadota</taxon>
        <taxon>Gemmatimonadia</taxon>
        <taxon>Gemmatimonadales</taxon>
        <taxon>Gemmatimonadaceae</taxon>
        <taxon>Gemmatirosa</taxon>
    </lineage>
</organism>
<gene>
    <name evidence="2" type="ORF">J421_3749</name>
</gene>
<dbReference type="InterPro" id="IPR002881">
    <property type="entry name" value="DUF58"/>
</dbReference>
<evidence type="ECO:0000259" key="1">
    <source>
        <dbReference type="SMART" id="SM00327"/>
    </source>
</evidence>
<dbReference type="HOGENOM" id="CLU_054927_3_1_0"/>
<dbReference type="KEGG" id="gba:J421_3749"/>
<dbReference type="SUPFAM" id="SSF53300">
    <property type="entry name" value="vWA-like"/>
    <property type="match status" value="1"/>
</dbReference>
<dbReference type="InterPro" id="IPR036465">
    <property type="entry name" value="vWFA_dom_sf"/>
</dbReference>
<dbReference type="PANTHER" id="PTHR33608">
    <property type="entry name" value="BLL2464 PROTEIN"/>
    <property type="match status" value="1"/>
</dbReference>
<feature type="domain" description="VWFA" evidence="1">
    <location>
        <begin position="83"/>
        <end position="253"/>
    </location>
</feature>
<dbReference type="InParanoid" id="W0RKK5"/>
<dbReference type="EMBL" id="CP007128">
    <property type="protein sequence ID" value="AHG91286.1"/>
    <property type="molecule type" value="Genomic_DNA"/>
</dbReference>
<dbReference type="Proteomes" id="UP000019151">
    <property type="component" value="Chromosome"/>
</dbReference>
<dbReference type="STRING" id="861299.J421_3749"/>
<dbReference type="SMART" id="SM00327">
    <property type="entry name" value="VWA"/>
    <property type="match status" value="1"/>
</dbReference>
<dbReference type="PANTHER" id="PTHR33608:SF7">
    <property type="entry name" value="DUF58 DOMAIN-CONTAINING PROTEIN"/>
    <property type="match status" value="1"/>
</dbReference>
<dbReference type="RefSeq" id="WP_025412737.1">
    <property type="nucleotide sequence ID" value="NZ_CP007128.1"/>
</dbReference>
<keyword evidence="3" id="KW-1185">Reference proteome</keyword>
<accession>W0RKK5</accession>
<protein>
    <recommendedName>
        <fullName evidence="1">VWFA domain-containing protein</fullName>
    </recommendedName>
</protein>
<evidence type="ECO:0000313" key="3">
    <source>
        <dbReference type="Proteomes" id="UP000019151"/>
    </source>
</evidence>
<dbReference type="InterPro" id="IPR002035">
    <property type="entry name" value="VWF_A"/>
</dbReference>
<dbReference type="eggNOG" id="COG1721">
    <property type="taxonomic scope" value="Bacteria"/>
</dbReference>
<proteinExistence type="predicted"/>